<keyword evidence="4" id="KW-0694">RNA-binding</keyword>
<accession>A0ABQ2DAK1</accession>
<evidence type="ECO:0000256" key="2">
    <source>
        <dbReference type="ARBA" id="ARBA00035104"/>
    </source>
</evidence>
<evidence type="ECO:0000256" key="4">
    <source>
        <dbReference type="HAMAP-Rule" id="MF_00360"/>
    </source>
</evidence>
<dbReference type="RefSeq" id="WP_096255147.1">
    <property type="nucleotide sequence ID" value="NZ_BMKX01000001.1"/>
</dbReference>
<reference evidence="6" key="1">
    <citation type="journal article" date="2019" name="Int. J. Syst. Evol. Microbiol.">
        <title>The Global Catalogue of Microorganisms (GCM) 10K type strain sequencing project: providing services to taxonomists for standard genome sequencing and annotation.</title>
        <authorList>
            <consortium name="The Broad Institute Genomics Platform"/>
            <consortium name="The Broad Institute Genome Sequencing Center for Infectious Disease"/>
            <person name="Wu L."/>
            <person name="Ma J."/>
        </authorList>
    </citation>
    <scope>NUCLEOTIDE SEQUENCE [LARGE SCALE GENOMIC DNA]</scope>
    <source>
        <strain evidence="6">CGMCC 1.3685</strain>
    </source>
</reference>
<dbReference type="Pfam" id="PF01250">
    <property type="entry name" value="Ribosomal_S6"/>
    <property type="match status" value="1"/>
</dbReference>
<proteinExistence type="inferred from homology"/>
<dbReference type="GO" id="GO:0016874">
    <property type="term" value="F:ligase activity"/>
    <property type="evidence" value="ECO:0007669"/>
    <property type="project" value="UniProtKB-KW"/>
</dbReference>
<dbReference type="PANTHER" id="PTHR21011">
    <property type="entry name" value="MITOCHONDRIAL 28S RIBOSOMAL PROTEIN S6"/>
    <property type="match status" value="1"/>
</dbReference>
<protein>
    <recommendedName>
        <fullName evidence="3 4">Small ribosomal subunit protein bS6</fullName>
    </recommendedName>
</protein>
<keyword evidence="4" id="KW-0687">Ribonucleoprotein</keyword>
<evidence type="ECO:0000256" key="1">
    <source>
        <dbReference type="ARBA" id="ARBA00009512"/>
    </source>
</evidence>
<gene>
    <name evidence="4 5" type="primary">rpsF</name>
    <name evidence="5" type="ORF">GCM10007173_07910</name>
</gene>
<keyword evidence="6" id="KW-1185">Reference proteome</keyword>
<dbReference type="HAMAP" id="MF_00360">
    <property type="entry name" value="Ribosomal_bS6"/>
    <property type="match status" value="1"/>
</dbReference>
<keyword evidence="4" id="KW-0699">rRNA-binding</keyword>
<sequence>MRAYELMVLIDPEVDDRTVEPTLEKYLEVVRSNGGTIDKVDIWGRRKMSYEIQKKAEAIYIVVNYTADPATSSELERLLKINELILRHKVTRPEEARV</sequence>
<name>A0ABQ2DAK1_9MICC</name>
<dbReference type="CDD" id="cd00473">
    <property type="entry name" value="bS6"/>
    <property type="match status" value="1"/>
</dbReference>
<keyword evidence="4 5" id="KW-0689">Ribosomal protein</keyword>
<dbReference type="PANTHER" id="PTHR21011:SF1">
    <property type="entry name" value="SMALL RIBOSOMAL SUBUNIT PROTEIN BS6M"/>
    <property type="match status" value="1"/>
</dbReference>
<comment type="function">
    <text evidence="2 4">Binds together with bS18 to 16S ribosomal RNA.</text>
</comment>
<evidence type="ECO:0000313" key="6">
    <source>
        <dbReference type="Proteomes" id="UP000606115"/>
    </source>
</evidence>
<evidence type="ECO:0000256" key="3">
    <source>
        <dbReference type="ARBA" id="ARBA00035294"/>
    </source>
</evidence>
<dbReference type="NCBIfam" id="TIGR00166">
    <property type="entry name" value="S6"/>
    <property type="match status" value="1"/>
</dbReference>
<dbReference type="Proteomes" id="UP000606115">
    <property type="component" value="Unassembled WGS sequence"/>
</dbReference>
<organism evidence="5 6">
    <name type="scientific">Glutamicibacter ardleyensis</name>
    <dbReference type="NCBI Taxonomy" id="225894"/>
    <lineage>
        <taxon>Bacteria</taxon>
        <taxon>Bacillati</taxon>
        <taxon>Actinomycetota</taxon>
        <taxon>Actinomycetes</taxon>
        <taxon>Micrococcales</taxon>
        <taxon>Micrococcaceae</taxon>
        <taxon>Glutamicibacter</taxon>
    </lineage>
</organism>
<dbReference type="GeneID" id="303303183"/>
<dbReference type="EMBL" id="BMKX01000001">
    <property type="protein sequence ID" value="GGJ51747.1"/>
    <property type="molecule type" value="Genomic_DNA"/>
</dbReference>
<dbReference type="InterPro" id="IPR020814">
    <property type="entry name" value="Ribosomal_S6_plastid/chlpt"/>
</dbReference>
<comment type="caution">
    <text evidence="5">The sequence shown here is derived from an EMBL/GenBank/DDBJ whole genome shotgun (WGS) entry which is preliminary data.</text>
</comment>
<dbReference type="Gene3D" id="3.30.70.60">
    <property type="match status" value="1"/>
</dbReference>
<dbReference type="SUPFAM" id="SSF54995">
    <property type="entry name" value="Ribosomal protein S6"/>
    <property type="match status" value="1"/>
</dbReference>
<dbReference type="InterPro" id="IPR000529">
    <property type="entry name" value="Ribosomal_bS6"/>
</dbReference>
<comment type="similarity">
    <text evidence="1 4">Belongs to the bacterial ribosomal protein bS6 family.</text>
</comment>
<keyword evidence="5" id="KW-0436">Ligase</keyword>
<dbReference type="InterPro" id="IPR035980">
    <property type="entry name" value="Ribosomal_bS6_sf"/>
</dbReference>
<dbReference type="InterPro" id="IPR014717">
    <property type="entry name" value="Transl_elong_EF1B/ribsomal_bS6"/>
</dbReference>
<dbReference type="GO" id="GO:0005840">
    <property type="term" value="C:ribosome"/>
    <property type="evidence" value="ECO:0007669"/>
    <property type="project" value="UniProtKB-KW"/>
</dbReference>
<evidence type="ECO:0000313" key="5">
    <source>
        <dbReference type="EMBL" id="GGJ51747.1"/>
    </source>
</evidence>